<keyword evidence="2" id="KW-0808">Transferase</keyword>
<gene>
    <name evidence="9" type="ORF">DY218_27905</name>
</gene>
<protein>
    <submittedName>
        <fullName evidence="9">[LysW]-aminoadipate kinase</fullName>
    </submittedName>
</protein>
<dbReference type="NCBIfam" id="TIGR00761">
    <property type="entry name" value="argB"/>
    <property type="match status" value="1"/>
</dbReference>
<dbReference type="Gene3D" id="3.40.1160.10">
    <property type="entry name" value="Acetylglutamate kinase-like"/>
    <property type="match status" value="1"/>
</dbReference>
<keyword evidence="5" id="KW-0067">ATP-binding</keyword>
<dbReference type="GO" id="GO:0006526">
    <property type="term" value="P:L-arginine biosynthetic process"/>
    <property type="evidence" value="ECO:0007669"/>
    <property type="project" value="TreeGrafter"/>
</dbReference>
<dbReference type="AlphaFoldDB" id="A0A372LXN9"/>
<evidence type="ECO:0000256" key="4">
    <source>
        <dbReference type="ARBA" id="ARBA00022777"/>
    </source>
</evidence>
<dbReference type="PIRSF" id="PIRSF000728">
    <property type="entry name" value="NAGK"/>
    <property type="match status" value="1"/>
</dbReference>
<dbReference type="InterPro" id="IPR036393">
    <property type="entry name" value="AceGlu_kinase-like_sf"/>
</dbReference>
<evidence type="ECO:0000256" key="2">
    <source>
        <dbReference type="ARBA" id="ARBA00022679"/>
    </source>
</evidence>
<comment type="pathway">
    <text evidence="6">Amino-acid biosynthesis.</text>
</comment>
<feature type="domain" description="Aspartate/glutamate/uridylate kinase" evidence="8">
    <location>
        <begin position="5"/>
        <end position="250"/>
    </location>
</feature>
<proteinExistence type="predicted"/>
<dbReference type="Pfam" id="PF00696">
    <property type="entry name" value="AA_kinase"/>
    <property type="match status" value="1"/>
</dbReference>
<dbReference type="InterPro" id="IPR001057">
    <property type="entry name" value="Glu/AcGlu_kinase"/>
</dbReference>
<dbReference type="GO" id="GO:0003991">
    <property type="term" value="F:acetylglutamate kinase activity"/>
    <property type="evidence" value="ECO:0007669"/>
    <property type="project" value="TreeGrafter"/>
</dbReference>
<evidence type="ECO:0000256" key="5">
    <source>
        <dbReference type="ARBA" id="ARBA00022840"/>
    </source>
</evidence>
<keyword evidence="3" id="KW-0547">Nucleotide-binding</keyword>
<evidence type="ECO:0000313" key="9">
    <source>
        <dbReference type="EMBL" id="RFU83416.1"/>
    </source>
</evidence>
<accession>A0A372LXN9</accession>
<evidence type="ECO:0000259" key="8">
    <source>
        <dbReference type="Pfam" id="PF00696"/>
    </source>
</evidence>
<evidence type="ECO:0000256" key="3">
    <source>
        <dbReference type="ARBA" id="ARBA00022741"/>
    </source>
</evidence>
<organism evidence="9 10">
    <name type="scientific">Streptomyces triticagri</name>
    <dbReference type="NCBI Taxonomy" id="2293568"/>
    <lineage>
        <taxon>Bacteria</taxon>
        <taxon>Bacillati</taxon>
        <taxon>Actinomycetota</taxon>
        <taxon>Actinomycetes</taxon>
        <taxon>Kitasatosporales</taxon>
        <taxon>Streptomycetaceae</taxon>
        <taxon>Streptomyces</taxon>
    </lineage>
</organism>
<dbReference type="Proteomes" id="UP000263094">
    <property type="component" value="Unassembled WGS sequence"/>
</dbReference>
<dbReference type="PRINTS" id="PR00474">
    <property type="entry name" value="GLU5KINASE"/>
</dbReference>
<keyword evidence="1" id="KW-0028">Amino-acid biosynthesis</keyword>
<evidence type="ECO:0000313" key="10">
    <source>
        <dbReference type="Proteomes" id="UP000263094"/>
    </source>
</evidence>
<dbReference type="InterPro" id="IPR001048">
    <property type="entry name" value="Asp/Glu/Uridylate_kinase"/>
</dbReference>
<dbReference type="NCBIfam" id="NF010659">
    <property type="entry name" value="PRK14058.1-1"/>
    <property type="match status" value="1"/>
</dbReference>
<feature type="region of interest" description="Disordered" evidence="7">
    <location>
        <begin position="265"/>
        <end position="288"/>
    </location>
</feature>
<evidence type="ECO:0000256" key="7">
    <source>
        <dbReference type="SAM" id="MobiDB-lite"/>
    </source>
</evidence>
<evidence type="ECO:0000256" key="1">
    <source>
        <dbReference type="ARBA" id="ARBA00022605"/>
    </source>
</evidence>
<keyword evidence="4 9" id="KW-0418">Kinase</keyword>
<comment type="caution">
    <text evidence="9">The sequence shown here is derived from an EMBL/GenBank/DDBJ whole genome shotgun (WGS) entry which is preliminary data.</text>
</comment>
<evidence type="ECO:0000256" key="6">
    <source>
        <dbReference type="ARBA" id="ARBA00029440"/>
    </source>
</evidence>
<dbReference type="RefSeq" id="WP_128558900.1">
    <property type="nucleotide sequence ID" value="NZ_QUAK01000202.1"/>
</dbReference>
<dbReference type="GO" id="GO:0005524">
    <property type="term" value="F:ATP binding"/>
    <property type="evidence" value="ECO:0007669"/>
    <property type="project" value="UniProtKB-KW"/>
</dbReference>
<dbReference type="SUPFAM" id="SSF53633">
    <property type="entry name" value="Carbamate kinase-like"/>
    <property type="match status" value="1"/>
</dbReference>
<dbReference type="PANTHER" id="PTHR23342:SF20">
    <property type="entry name" value="[LYSW]-AMINOADIPATE KINASE"/>
    <property type="match status" value="1"/>
</dbReference>
<reference evidence="9 10" key="1">
    <citation type="submission" date="2018-08" db="EMBL/GenBank/DDBJ databases">
        <title>Isolation, diversity and antifungal activity of Actinobacteria from wheat.</title>
        <authorList>
            <person name="Han C."/>
        </authorList>
    </citation>
    <scope>NUCLEOTIDE SEQUENCE [LARGE SCALE GENOMIC DNA]</scope>
    <source>
        <strain evidence="9 10">NEAU-YY421</strain>
    </source>
</reference>
<dbReference type="InterPro" id="IPR004662">
    <property type="entry name" value="AcgluKinase_fam"/>
</dbReference>
<name>A0A372LXN9_9ACTN</name>
<dbReference type="EMBL" id="QUAK01000202">
    <property type="protein sequence ID" value="RFU83416.1"/>
    <property type="molecule type" value="Genomic_DNA"/>
</dbReference>
<dbReference type="PANTHER" id="PTHR23342">
    <property type="entry name" value="N-ACETYLGLUTAMATE SYNTHASE"/>
    <property type="match status" value="1"/>
</dbReference>
<dbReference type="OrthoDB" id="9803155at2"/>
<sequence>MGNGLTVVKCGGAAGVDPVRVCADVARLVESGERVVLVHGGSAELDLLAERLGVPRRTLTARSGVTSRYTDDATLEVLTLALAGQVKPALLTELAGHGIPATGLTGIDAGLLRARRKKAIRARVDGRTVLVRDDHSGRISELDPAVLKVLLDAGITPVVSPPALAEDGRPVNVNADRVAAAVAAGLGARRLLFLTAAPGVLADPEDAGSRLEQCELPADGGIPGVGGGMLVKLIAAREALEGGVREVLVGDGRVQQPIRRALDGESTAVVLRPDAPGTGHHRSGESDE</sequence>
<dbReference type="GO" id="GO:0005737">
    <property type="term" value="C:cytoplasm"/>
    <property type="evidence" value="ECO:0007669"/>
    <property type="project" value="InterPro"/>
</dbReference>
<keyword evidence="10" id="KW-1185">Reference proteome</keyword>